<dbReference type="GO" id="GO:0005737">
    <property type="term" value="C:cytoplasm"/>
    <property type="evidence" value="ECO:0007669"/>
    <property type="project" value="UniProtKB-SubCell"/>
</dbReference>
<keyword evidence="12" id="KW-1185">Reference proteome</keyword>
<keyword evidence="7 9" id="KW-0802">TPR repeat</keyword>
<dbReference type="Proteomes" id="UP000052978">
    <property type="component" value="Unassembled WGS sequence"/>
</dbReference>
<organism evidence="11 12">
    <name type="scientific">Myotis brandtii</name>
    <name type="common">Brandt's bat</name>
    <dbReference type="NCBI Taxonomy" id="109478"/>
    <lineage>
        <taxon>Eukaryota</taxon>
        <taxon>Metazoa</taxon>
        <taxon>Chordata</taxon>
        <taxon>Craniata</taxon>
        <taxon>Vertebrata</taxon>
        <taxon>Euteleostomi</taxon>
        <taxon>Mammalia</taxon>
        <taxon>Eutheria</taxon>
        <taxon>Laurasiatheria</taxon>
        <taxon>Chiroptera</taxon>
        <taxon>Yangochiroptera</taxon>
        <taxon>Vespertilionidae</taxon>
        <taxon>Myotis</taxon>
    </lineage>
</organism>
<comment type="subcellular location">
    <subcellularLocation>
        <location evidence="2">Cytoplasm</location>
    </subcellularLocation>
</comment>
<dbReference type="PANTHER" id="PTHR11242">
    <property type="entry name" value="ARYL HYDROCARBON RECEPTOR INTERACTING PROTEIN RELATED"/>
    <property type="match status" value="1"/>
</dbReference>
<protein>
    <recommendedName>
        <fullName evidence="8">peptidylprolyl isomerase</fullName>
        <ecNumber evidence="8">5.2.1.8</ecNumber>
    </recommendedName>
</protein>
<dbReference type="GO" id="GO:0003755">
    <property type="term" value="F:peptidyl-prolyl cis-trans isomerase activity"/>
    <property type="evidence" value="ECO:0007669"/>
    <property type="project" value="UniProtKB-KW"/>
</dbReference>
<keyword evidence="8" id="KW-0413">Isomerase</keyword>
<dbReference type="InterPro" id="IPR001179">
    <property type="entry name" value="PPIase_FKBP_dom"/>
</dbReference>
<comment type="catalytic activity">
    <reaction evidence="8">
        <text>[protein]-peptidylproline (omega=180) = [protein]-peptidylproline (omega=0)</text>
        <dbReference type="Rhea" id="RHEA:16237"/>
        <dbReference type="Rhea" id="RHEA-COMP:10747"/>
        <dbReference type="Rhea" id="RHEA-COMP:10748"/>
        <dbReference type="ChEBI" id="CHEBI:83833"/>
        <dbReference type="ChEBI" id="CHEBI:83834"/>
        <dbReference type="EC" id="5.2.1.8"/>
    </reaction>
</comment>
<gene>
    <name evidence="11" type="ORF">D623_10030817</name>
</gene>
<keyword evidence="6" id="KW-0677">Repeat</keyword>
<keyword evidence="5" id="KW-0597">Phosphoprotein</keyword>
<dbReference type="InterPro" id="IPR039663">
    <property type="entry name" value="AIP/AIPL1/TTC9"/>
</dbReference>
<comment type="subunit">
    <text evidence="3">Interacts with RET in the pituitary gland; this interaction prevents the formation of the AIP-survivin complex.</text>
</comment>
<dbReference type="InterPro" id="IPR011990">
    <property type="entry name" value="TPR-like_helical_dom_sf"/>
</dbReference>
<dbReference type="eggNOG" id="KOG0545">
    <property type="taxonomic scope" value="Eukaryota"/>
</dbReference>
<dbReference type="SUPFAM" id="SSF54534">
    <property type="entry name" value="FKBP-like"/>
    <property type="match status" value="1"/>
</dbReference>
<dbReference type="PANTHER" id="PTHR11242:SF3">
    <property type="entry name" value="AH RECEPTOR-INTERACTING PROTEIN"/>
    <property type="match status" value="1"/>
</dbReference>
<feature type="repeat" description="TPR" evidence="9">
    <location>
        <begin position="443"/>
        <end position="476"/>
    </location>
</feature>
<dbReference type="PROSITE" id="PS50005">
    <property type="entry name" value="TPR"/>
    <property type="match status" value="1"/>
</dbReference>
<evidence type="ECO:0000256" key="9">
    <source>
        <dbReference type="PROSITE-ProRule" id="PRU00339"/>
    </source>
</evidence>
<keyword evidence="11" id="KW-0675">Receptor</keyword>
<name>S7P8Q6_MYOBR</name>
<proteinExistence type="predicted"/>
<dbReference type="FunFam" id="3.10.50.40:FF:000018">
    <property type="entry name" value="Aryl-hydrocarbon-interacting protein-like 1"/>
    <property type="match status" value="1"/>
</dbReference>
<dbReference type="Gene3D" id="3.10.50.40">
    <property type="match status" value="1"/>
</dbReference>
<sequence length="508" mass="57614">MADVIARLREDGIQKRVIQEGRGELPDFKDGTKATFHYRTLHSDEEGTVLDDSRVRGKPMELIIGKKFKLPVWETIVSTMREGEIAQFHCDVKHVVLYPLVAKSLRNIAAGRDPLEGQRHCCGIAQMHEHSSLGHADLDALQQNPQALVFDIEMLKVEGPGTYQQDPWAMTDEEKAKAVPVIHQEGNRLYREGHVKEAAAKYYDAIACLKNLQMKEQPGSPDWIELDQQITPLLLNYCQCKLVAQEYYEVLDHCSSILNKYDGEQWALGCRHVVLYPLVAKSLRNIAAGRDPLEGQRHCCGIAQMHEHSSLGHADLDALQQNPQALVFDIEMLKVEGPGTYQQDPWAMTDEEKAKAVPVIHQEGNRLYREGHVKEAAAKYYDAIACLKNLQMKEQPGSPDWIELDQQITPLLLNYCQCKLVAQEYYEVLDHCSSILNKYDDNVKAYFKRGKAHAAVWNAQEAQADFAKVLELDPALAPIVSKELRALEARIRQKDEEDKARFRGIFSH</sequence>
<evidence type="ECO:0000313" key="12">
    <source>
        <dbReference type="Proteomes" id="UP000052978"/>
    </source>
</evidence>
<dbReference type="PROSITE" id="PS50059">
    <property type="entry name" value="FKBP_PPIASE"/>
    <property type="match status" value="1"/>
</dbReference>
<evidence type="ECO:0000256" key="4">
    <source>
        <dbReference type="ARBA" id="ARBA00022490"/>
    </source>
</evidence>
<evidence type="ECO:0000256" key="3">
    <source>
        <dbReference type="ARBA" id="ARBA00011636"/>
    </source>
</evidence>
<evidence type="ECO:0000256" key="7">
    <source>
        <dbReference type="ARBA" id="ARBA00022803"/>
    </source>
</evidence>
<evidence type="ECO:0000256" key="2">
    <source>
        <dbReference type="ARBA" id="ARBA00004496"/>
    </source>
</evidence>
<dbReference type="AlphaFoldDB" id="S7P8Q6"/>
<dbReference type="InterPro" id="IPR046357">
    <property type="entry name" value="PPIase_dom_sf"/>
</dbReference>
<evidence type="ECO:0000259" key="10">
    <source>
        <dbReference type="PROSITE" id="PS50059"/>
    </source>
</evidence>
<keyword evidence="4" id="KW-0963">Cytoplasm</keyword>
<accession>S7P8Q6</accession>
<dbReference type="EC" id="5.2.1.8" evidence="8"/>
<evidence type="ECO:0000256" key="8">
    <source>
        <dbReference type="PROSITE-ProRule" id="PRU00277"/>
    </source>
</evidence>
<evidence type="ECO:0000256" key="1">
    <source>
        <dbReference type="ARBA" id="ARBA00002518"/>
    </source>
</evidence>
<evidence type="ECO:0000313" key="11">
    <source>
        <dbReference type="EMBL" id="EPQ06603.1"/>
    </source>
</evidence>
<reference evidence="11 12" key="1">
    <citation type="journal article" date="2013" name="Nat. Commun.">
        <title>Genome analysis reveals insights into physiology and longevity of the Brandt's bat Myotis brandtii.</title>
        <authorList>
            <person name="Seim I."/>
            <person name="Fang X."/>
            <person name="Xiong Z."/>
            <person name="Lobanov A.V."/>
            <person name="Huang Z."/>
            <person name="Ma S."/>
            <person name="Feng Y."/>
            <person name="Turanov A.A."/>
            <person name="Zhu Y."/>
            <person name="Lenz T.L."/>
            <person name="Gerashchenko M.V."/>
            <person name="Fan D."/>
            <person name="Hee Yim S."/>
            <person name="Yao X."/>
            <person name="Jordan D."/>
            <person name="Xiong Y."/>
            <person name="Ma Y."/>
            <person name="Lyapunov A.N."/>
            <person name="Chen G."/>
            <person name="Kulakova O.I."/>
            <person name="Sun Y."/>
            <person name="Lee S.G."/>
            <person name="Bronson R.T."/>
            <person name="Moskalev A.A."/>
            <person name="Sunyaev S.R."/>
            <person name="Zhang G."/>
            <person name="Krogh A."/>
            <person name="Wang J."/>
            <person name="Gladyshev V.N."/>
        </authorList>
    </citation>
    <scope>NUCLEOTIDE SEQUENCE [LARGE SCALE GENOMIC DNA]</scope>
</reference>
<dbReference type="EMBL" id="KE162024">
    <property type="protein sequence ID" value="EPQ06603.1"/>
    <property type="molecule type" value="Genomic_DNA"/>
</dbReference>
<dbReference type="InterPro" id="IPR019734">
    <property type="entry name" value="TPR_rpt"/>
</dbReference>
<keyword evidence="8" id="KW-0697">Rotamase</keyword>
<evidence type="ECO:0000256" key="5">
    <source>
        <dbReference type="ARBA" id="ARBA00022553"/>
    </source>
</evidence>
<dbReference type="SUPFAM" id="SSF48452">
    <property type="entry name" value="TPR-like"/>
    <property type="match status" value="2"/>
</dbReference>
<feature type="domain" description="PPIase FKBP-type" evidence="10">
    <location>
        <begin position="31"/>
        <end position="84"/>
    </location>
</feature>
<dbReference type="Gene3D" id="1.25.40.10">
    <property type="entry name" value="Tetratricopeptide repeat domain"/>
    <property type="match status" value="2"/>
</dbReference>
<dbReference type="Pfam" id="PF23322">
    <property type="entry name" value="PPIase_AIP"/>
    <property type="match status" value="1"/>
</dbReference>
<dbReference type="FunFam" id="1.25.40.10:FF:000052">
    <property type="entry name" value="Aryl-hydrocarbon-interacting protein-like 1"/>
    <property type="match status" value="1"/>
</dbReference>
<evidence type="ECO:0000256" key="6">
    <source>
        <dbReference type="ARBA" id="ARBA00022737"/>
    </source>
</evidence>
<comment type="function">
    <text evidence="1">May play a positive role in AHR-mediated (aromatic hydrocarbon receptor) signaling, possibly by influencing its receptivity for ligand and/or its nuclear targeting.</text>
</comment>
<dbReference type="InterPro" id="IPR056277">
    <property type="entry name" value="PPIase_AIP"/>
</dbReference>